<comment type="catalytic activity">
    <reaction evidence="1">
        <text>a beta-D-glucosyl-(1&lt;-&gt;1')-N-acylsphing-4-enine + H2O = an N-acylsphing-4-enine + D-glucose</text>
        <dbReference type="Rhea" id="RHEA:13269"/>
        <dbReference type="ChEBI" id="CHEBI:4167"/>
        <dbReference type="ChEBI" id="CHEBI:15377"/>
        <dbReference type="ChEBI" id="CHEBI:22801"/>
        <dbReference type="ChEBI" id="CHEBI:52639"/>
        <dbReference type="EC" id="3.2.1.45"/>
    </reaction>
</comment>
<dbReference type="InterPro" id="IPR024462">
    <property type="entry name" value="GH116_N"/>
</dbReference>
<evidence type="ECO:0000259" key="3">
    <source>
        <dbReference type="Pfam" id="PF12215"/>
    </source>
</evidence>
<dbReference type="GO" id="GO:0004348">
    <property type="term" value="F:glucosylceramidase activity"/>
    <property type="evidence" value="ECO:0007669"/>
    <property type="project" value="UniProtKB-EC"/>
</dbReference>
<dbReference type="EC" id="3.2.1.45" evidence="1"/>
<dbReference type="OrthoDB" id="730489at2759"/>
<accession>A0A812EA19</accession>
<dbReference type="GO" id="GO:0005975">
    <property type="term" value="P:carbohydrate metabolic process"/>
    <property type="evidence" value="ECO:0007669"/>
    <property type="project" value="InterPro"/>
</dbReference>
<dbReference type="InterPro" id="IPR012341">
    <property type="entry name" value="6hp_glycosidase-like_sf"/>
</dbReference>
<gene>
    <name evidence="4" type="ORF">SPHA_68416</name>
</gene>
<keyword evidence="1" id="KW-0472">Membrane</keyword>
<evidence type="ECO:0000313" key="4">
    <source>
        <dbReference type="EMBL" id="CAE1317902.1"/>
    </source>
</evidence>
<comment type="caution">
    <text evidence="4">The sequence shown here is derived from an EMBL/GenBank/DDBJ whole genome shotgun (WGS) entry which is preliminary data.</text>
</comment>
<dbReference type="Pfam" id="PF12215">
    <property type="entry name" value="Glyco_hydr_116N"/>
    <property type="match status" value="1"/>
</dbReference>
<dbReference type="PIRSF" id="PIRSF028944">
    <property type="entry name" value="Beta_gluc_GBA2"/>
    <property type="match status" value="1"/>
</dbReference>
<dbReference type="GO" id="GO:0006680">
    <property type="term" value="P:glucosylceramide catabolic process"/>
    <property type="evidence" value="ECO:0007669"/>
    <property type="project" value="InterPro"/>
</dbReference>
<dbReference type="GO" id="GO:0016020">
    <property type="term" value="C:membrane"/>
    <property type="evidence" value="ECO:0007669"/>
    <property type="project" value="InterPro"/>
</dbReference>
<dbReference type="PANTHER" id="PTHR12654:SF0">
    <property type="entry name" value="NON-LYSOSOMAL GLUCOSYLCERAMIDASE"/>
    <property type="match status" value="1"/>
</dbReference>
<dbReference type="SUPFAM" id="SSF48208">
    <property type="entry name" value="Six-hairpin glycosidases"/>
    <property type="match status" value="1"/>
</dbReference>
<comment type="function">
    <text evidence="1">Non-lysosomal glucosylceramidase that catalyzes the hydrolysis of glucosylceramide (GlcCer) to free glucose and ceramide.</text>
</comment>
<evidence type="ECO:0000313" key="5">
    <source>
        <dbReference type="Proteomes" id="UP000597762"/>
    </source>
</evidence>
<protein>
    <recommendedName>
        <fullName evidence="1">Non-lysosomal glucosylceramidase</fullName>
        <shortName evidence="1">NLGase</shortName>
        <ecNumber evidence="1">3.2.1.45</ecNumber>
    </recommendedName>
</protein>
<proteinExistence type="inferred from homology"/>
<comment type="similarity">
    <text evidence="1">Belongs to the non-lysosomal glucosylceramidase family.</text>
</comment>
<sequence>MSSIEFFFFSSPFSLPSLPPFFPFPSFPLFPFPLFPLFPFPLFPLFPFPLFPIFSFTLFPNHWGLLEQPIRSSISAPIGGIGCGTIGRGYRGEFCRFQLVPGCYDHTTVVADQFIVCIRKKNVTVHQQVLCVRKHKKGCLDSWNWNLKGEDATYHALYPRAWTIYKIPEHKVQLICRQVSPIYPHEYKDTSFPCAVFVWSVNNLGEEDIDVSIMFTFKNGRGVKEDSQGGCWNQFFYESKDPAAEAVSGVTINQTIQNMACTYGIAARHQADVSVSHSVFFDPKGSGDKIWKDLSEDGELTKSDANIEMKSKETAKNQECAAAVCCKCHVPAGSGTKQMEFCLSWDMPVVHFKSKGQSYGRRYSRWFGQKGDAAPQLCAYALQNYSNWEQKIEEWQGPILENPNLPAWYKSALFNELYFVSDGGTVWVDPINQDDISNKPETQLPKVIEEYGKFAYLEGHEYRMYNTYDVHHYASFALVMLWPKLQLSLQYDIAKSIEQEDHTVVEYLMEGGRGPVKLANAVPHDLGDPEDEPWTKVNAYNMHPTHNWKDLNLKFVLQVYRDYSAMKDMTYLKDMYPKVKAMMDAALVWDVDGDGLIENGGFADQTFDAWTATGASAYCGGMWLAALRLTVEMANILEDSENQKKYSEILEKGKAAFEKKLWNGHYYNYDSSTAPYHDSIMAAQLMGQWFMKASGITDDSVFPPDKVESVLKVIYQHNVMKINGGTCGAINGGRLDRKKETSNCQAEEFWVGIVYSLAANMIQEGLCKEGFQTAWGAYHMCWEILGLAFQTPEAYTTDKVYRSLGYMRPLAIWSMHWALLKFHPQLFTSTMQSLTS</sequence>
<dbReference type="AlphaFoldDB" id="A0A812EA19"/>
<dbReference type="InterPro" id="IPR008928">
    <property type="entry name" value="6-hairpin_glycosidase_sf"/>
</dbReference>
<feature type="domain" description="Glycosyl-hydrolase family 116 catalytic region" evidence="2">
    <location>
        <begin position="452"/>
        <end position="815"/>
    </location>
</feature>
<dbReference type="PANTHER" id="PTHR12654">
    <property type="entry name" value="BILE ACID BETA-GLUCOSIDASE-RELATED"/>
    <property type="match status" value="1"/>
</dbReference>
<reference evidence="4" key="1">
    <citation type="submission" date="2021-01" db="EMBL/GenBank/DDBJ databases">
        <authorList>
            <person name="Li R."/>
            <person name="Bekaert M."/>
        </authorList>
    </citation>
    <scope>NUCLEOTIDE SEQUENCE</scope>
    <source>
        <strain evidence="4">Farmed</strain>
    </source>
</reference>
<keyword evidence="1" id="KW-0443">Lipid metabolism</keyword>
<dbReference type="Proteomes" id="UP000597762">
    <property type="component" value="Unassembled WGS sequence"/>
</dbReference>
<dbReference type="EMBL" id="CAHIKZ030004979">
    <property type="protein sequence ID" value="CAE1317902.1"/>
    <property type="molecule type" value="Genomic_DNA"/>
</dbReference>
<dbReference type="InterPro" id="IPR014551">
    <property type="entry name" value="B_Glucosidase_GBA2-typ"/>
</dbReference>
<name>A0A812EA19_ACAPH</name>
<dbReference type="InterPro" id="IPR006775">
    <property type="entry name" value="GH116_catalytic"/>
</dbReference>
<organism evidence="4 5">
    <name type="scientific">Acanthosepion pharaonis</name>
    <name type="common">Pharaoh cuttlefish</name>
    <name type="synonym">Sepia pharaonis</name>
    <dbReference type="NCBI Taxonomy" id="158019"/>
    <lineage>
        <taxon>Eukaryota</taxon>
        <taxon>Metazoa</taxon>
        <taxon>Spiralia</taxon>
        <taxon>Lophotrochozoa</taxon>
        <taxon>Mollusca</taxon>
        <taxon>Cephalopoda</taxon>
        <taxon>Coleoidea</taxon>
        <taxon>Decapodiformes</taxon>
        <taxon>Sepiida</taxon>
        <taxon>Sepiina</taxon>
        <taxon>Sepiidae</taxon>
        <taxon>Acanthosepion</taxon>
    </lineage>
</organism>
<feature type="domain" description="Glycosyl-hydrolase family 116 N-terminal" evidence="3">
    <location>
        <begin position="76"/>
        <end position="388"/>
    </location>
</feature>
<evidence type="ECO:0000256" key="1">
    <source>
        <dbReference type="PIRNR" id="PIRNR028944"/>
    </source>
</evidence>
<keyword evidence="5" id="KW-1185">Reference proteome</keyword>
<dbReference type="Gene3D" id="1.50.10.10">
    <property type="match status" value="1"/>
</dbReference>
<dbReference type="InterPro" id="IPR052566">
    <property type="entry name" value="Non-lysos_glucosylceramidase"/>
</dbReference>
<dbReference type="GO" id="GO:0008422">
    <property type="term" value="F:beta-glucosidase activity"/>
    <property type="evidence" value="ECO:0007669"/>
    <property type="project" value="TreeGrafter"/>
</dbReference>
<keyword evidence="1 4" id="KW-0326">Glycosidase</keyword>
<dbReference type="Pfam" id="PF04685">
    <property type="entry name" value="DUF608"/>
    <property type="match status" value="1"/>
</dbReference>
<evidence type="ECO:0000259" key="2">
    <source>
        <dbReference type="Pfam" id="PF04685"/>
    </source>
</evidence>
<keyword evidence="1 4" id="KW-0378">Hydrolase</keyword>